<keyword evidence="1" id="KW-0812">Transmembrane</keyword>
<evidence type="ECO:0000313" key="2">
    <source>
        <dbReference type="EMBL" id="PSL14959.1"/>
    </source>
</evidence>
<keyword evidence="1" id="KW-1133">Transmembrane helix</keyword>
<dbReference type="OrthoDB" id="8881374at2"/>
<dbReference type="InterPro" id="IPR029024">
    <property type="entry name" value="TerB-like"/>
</dbReference>
<proteinExistence type="predicted"/>
<dbReference type="SUPFAM" id="SSF158682">
    <property type="entry name" value="TerB-like"/>
    <property type="match status" value="1"/>
</dbReference>
<comment type="caution">
    <text evidence="2">The sequence shown here is derived from an EMBL/GenBank/DDBJ whole genome shotgun (WGS) entry which is preliminary data.</text>
</comment>
<feature type="transmembrane region" description="Helical" evidence="1">
    <location>
        <begin position="88"/>
        <end position="106"/>
    </location>
</feature>
<dbReference type="EMBL" id="PYGI01000006">
    <property type="protein sequence ID" value="PSL14959.1"/>
    <property type="molecule type" value="Genomic_DNA"/>
</dbReference>
<keyword evidence="1" id="KW-0472">Membrane</keyword>
<evidence type="ECO:0000313" key="3">
    <source>
        <dbReference type="Proteomes" id="UP000242133"/>
    </source>
</evidence>
<accession>A0A2P8EZS2</accession>
<feature type="transmembrane region" description="Helical" evidence="1">
    <location>
        <begin position="64"/>
        <end position="82"/>
    </location>
</feature>
<dbReference type="RefSeq" id="WP_106591172.1">
    <property type="nucleotide sequence ID" value="NZ_PYGI01000006.1"/>
</dbReference>
<evidence type="ECO:0000256" key="1">
    <source>
        <dbReference type="SAM" id="Phobius"/>
    </source>
</evidence>
<reference evidence="2 3" key="1">
    <citation type="submission" date="2018-03" db="EMBL/GenBank/DDBJ databases">
        <title>Genomic Encyclopedia of Archaeal and Bacterial Type Strains, Phase II (KMG-II): from individual species to whole genera.</title>
        <authorList>
            <person name="Goeker M."/>
        </authorList>
    </citation>
    <scope>NUCLEOTIDE SEQUENCE [LARGE SCALE GENOMIC DNA]</scope>
    <source>
        <strain evidence="2 3">DSM 17586</strain>
    </source>
</reference>
<dbReference type="AlphaFoldDB" id="A0A2P8EZS2"/>
<dbReference type="Gene3D" id="1.10.3680.10">
    <property type="entry name" value="TerB-like"/>
    <property type="match status" value="1"/>
</dbReference>
<organism evidence="2 3">
    <name type="scientific">Marinobacterium halophilum</name>
    <dbReference type="NCBI Taxonomy" id="267374"/>
    <lineage>
        <taxon>Bacteria</taxon>
        <taxon>Pseudomonadati</taxon>
        <taxon>Pseudomonadota</taxon>
        <taxon>Gammaproteobacteria</taxon>
        <taxon>Oceanospirillales</taxon>
        <taxon>Oceanospirillaceae</taxon>
        <taxon>Marinobacterium</taxon>
    </lineage>
</organism>
<dbReference type="CDD" id="cd07177">
    <property type="entry name" value="terB_like"/>
    <property type="match status" value="1"/>
</dbReference>
<gene>
    <name evidence="2" type="ORF">CLV44_106139</name>
</gene>
<sequence>MTQENKASWTEGIEQVVANELQFKAKLDIGEDAFKSLRLKRYLLDALDAGNGAITGAAIAKSSFVASSFFAPSGLLGVLGIGTAVTPLGWAIAAGALGAGLSVIIGKKFVRGNSSQVKIIPDFINTPLDLLAVGLFDMIATLGLKMANIDGPIDSTERAIIEHYFIDEWGYDRTFTTAGLDNITHELDQHSIQAVAQTLADYKKKNPDCNYKSMSAEILRFLDRVMAANGVVDEREQLALNQIKDIFDEANAFKLGARIGAVTHSLADGGKRSVSLAGRSVKGVGSTVASAFGNLKTGKKKPGKNRAKD</sequence>
<name>A0A2P8EZS2_9GAMM</name>
<protein>
    <submittedName>
        <fullName evidence="2">Tellurite resistance protein TerB</fullName>
    </submittedName>
</protein>
<keyword evidence="3" id="KW-1185">Reference proteome</keyword>
<dbReference type="Proteomes" id="UP000242133">
    <property type="component" value="Unassembled WGS sequence"/>
</dbReference>